<protein>
    <recommendedName>
        <fullName evidence="6">HTH araC/xylS-type domain-containing protein</fullName>
    </recommendedName>
</protein>
<keyword evidence="3" id="KW-0804">Transcription</keyword>
<dbReference type="SUPFAM" id="SSF46689">
    <property type="entry name" value="Homeodomain-like"/>
    <property type="match status" value="1"/>
</dbReference>
<dbReference type="SUPFAM" id="SSF48452">
    <property type="entry name" value="TPR-like"/>
    <property type="match status" value="1"/>
</dbReference>
<sequence length="519" mass="60249">MNRRLLYILYITIFFPNLLFSQRTAFEKRYAAVRAELMAKDYKEALRVADSLEQISESDISKIRAQNLVALVHQSVGTYSIAINYANRADQLSNLIGFPDFEASSALVLASIYRDIGIFGQASNYIERAEVDIQSVKDSLVRKQLEIQLLQEKAYQSIFNKKYTEAVDLMEIALSKKGYIDVNNPRSFLIRSKNHLIIAESYLALGMYKESITYLKMILDDVYGVETIIKPFTFQCLAENYFNLGLIDSTRTYLDQTIPYVEGSNNIKLKKQYYFLEAKYYRKKGLDHEAIQFVDKYSQLEEQHRNTAQIIGNNLIRDYLGEIKTIKRNNVVLIWSLIILTSICLLFYLIKIRPKRSKSEAIDIDFVPPTAKPIVSNQSSNYTSKDIIQSSGEFHISIETETRLVKKLNDLELELFFLNKNLTLSWITNKLDTNQKYVSYIIRKYKNQHFNDYILNLRIQYIVKQLEVNKILWDYKLSYLAEMSGFTSHSKFTIAFKSVVGVTPSQFIENLKQNSKSEI</sequence>
<evidence type="ECO:0000256" key="3">
    <source>
        <dbReference type="ARBA" id="ARBA00023163"/>
    </source>
</evidence>
<keyword evidence="5" id="KW-0812">Transmembrane</keyword>
<feature type="domain" description="HTH araC/xylS-type" evidence="6">
    <location>
        <begin position="418"/>
        <end position="510"/>
    </location>
</feature>
<dbReference type="Proteomes" id="UP000614460">
    <property type="component" value="Unassembled WGS sequence"/>
</dbReference>
<evidence type="ECO:0000256" key="5">
    <source>
        <dbReference type="SAM" id="Phobius"/>
    </source>
</evidence>
<keyword evidence="1" id="KW-0805">Transcription regulation</keyword>
<evidence type="ECO:0000256" key="4">
    <source>
        <dbReference type="SAM" id="Coils"/>
    </source>
</evidence>
<keyword evidence="4" id="KW-0175">Coiled coil</keyword>
<dbReference type="Gene3D" id="1.10.10.60">
    <property type="entry name" value="Homeodomain-like"/>
    <property type="match status" value="2"/>
</dbReference>
<keyword evidence="5" id="KW-1133">Transmembrane helix</keyword>
<keyword evidence="5" id="KW-0472">Membrane</keyword>
<organism evidence="7 8">
    <name type="scientific">Sphingobacterium cellulitidis</name>
    <dbReference type="NCBI Taxonomy" id="1768011"/>
    <lineage>
        <taxon>Bacteria</taxon>
        <taxon>Pseudomonadati</taxon>
        <taxon>Bacteroidota</taxon>
        <taxon>Sphingobacteriia</taxon>
        <taxon>Sphingobacteriales</taxon>
        <taxon>Sphingobacteriaceae</taxon>
        <taxon>Sphingobacterium</taxon>
    </lineage>
</organism>
<dbReference type="InterPro" id="IPR011990">
    <property type="entry name" value="TPR-like_helical_dom_sf"/>
</dbReference>
<dbReference type="PANTHER" id="PTHR43280:SF34">
    <property type="entry name" value="ARAC-FAMILY TRANSCRIPTIONAL REGULATOR"/>
    <property type="match status" value="1"/>
</dbReference>
<accession>A0A8H9G3M0</accession>
<reference evidence="7" key="2">
    <citation type="submission" date="2020-09" db="EMBL/GenBank/DDBJ databases">
        <authorList>
            <person name="Sun Q."/>
            <person name="Zhou Y."/>
        </authorList>
    </citation>
    <scope>NUCLEOTIDE SEQUENCE</scope>
    <source>
        <strain evidence="7">CGMCC 1.15966</strain>
    </source>
</reference>
<evidence type="ECO:0000313" key="7">
    <source>
        <dbReference type="EMBL" id="GGE32037.1"/>
    </source>
</evidence>
<dbReference type="InterPro" id="IPR018060">
    <property type="entry name" value="HTH_AraC"/>
</dbReference>
<evidence type="ECO:0000256" key="1">
    <source>
        <dbReference type="ARBA" id="ARBA00023015"/>
    </source>
</evidence>
<evidence type="ECO:0000259" key="6">
    <source>
        <dbReference type="PROSITE" id="PS01124"/>
    </source>
</evidence>
<proteinExistence type="predicted"/>
<dbReference type="AlphaFoldDB" id="A0A8H9G3M0"/>
<feature type="transmembrane region" description="Helical" evidence="5">
    <location>
        <begin position="332"/>
        <end position="350"/>
    </location>
</feature>
<evidence type="ECO:0000313" key="8">
    <source>
        <dbReference type="Proteomes" id="UP000614460"/>
    </source>
</evidence>
<evidence type="ECO:0000256" key="2">
    <source>
        <dbReference type="ARBA" id="ARBA00023125"/>
    </source>
</evidence>
<gene>
    <name evidence="7" type="ORF">GCM10011516_32200</name>
</gene>
<reference evidence="7" key="1">
    <citation type="journal article" date="2014" name="Int. J. Syst. Evol. Microbiol.">
        <title>Complete genome sequence of Corynebacterium casei LMG S-19264T (=DSM 44701T), isolated from a smear-ripened cheese.</title>
        <authorList>
            <consortium name="US DOE Joint Genome Institute (JGI-PGF)"/>
            <person name="Walter F."/>
            <person name="Albersmeier A."/>
            <person name="Kalinowski J."/>
            <person name="Ruckert C."/>
        </authorList>
    </citation>
    <scope>NUCLEOTIDE SEQUENCE</scope>
    <source>
        <strain evidence="7">CGMCC 1.15966</strain>
    </source>
</reference>
<dbReference type="GO" id="GO:0003700">
    <property type="term" value="F:DNA-binding transcription factor activity"/>
    <property type="evidence" value="ECO:0007669"/>
    <property type="project" value="InterPro"/>
</dbReference>
<dbReference type="PROSITE" id="PS01124">
    <property type="entry name" value="HTH_ARAC_FAMILY_2"/>
    <property type="match status" value="1"/>
</dbReference>
<dbReference type="EMBL" id="BMKM01000012">
    <property type="protein sequence ID" value="GGE32037.1"/>
    <property type="molecule type" value="Genomic_DNA"/>
</dbReference>
<feature type="coiled-coil region" evidence="4">
    <location>
        <begin position="126"/>
        <end position="153"/>
    </location>
</feature>
<keyword evidence="8" id="KW-1185">Reference proteome</keyword>
<dbReference type="GO" id="GO:0043565">
    <property type="term" value="F:sequence-specific DNA binding"/>
    <property type="evidence" value="ECO:0007669"/>
    <property type="project" value="InterPro"/>
</dbReference>
<dbReference type="PANTHER" id="PTHR43280">
    <property type="entry name" value="ARAC-FAMILY TRANSCRIPTIONAL REGULATOR"/>
    <property type="match status" value="1"/>
</dbReference>
<dbReference type="Gene3D" id="1.25.40.10">
    <property type="entry name" value="Tetratricopeptide repeat domain"/>
    <property type="match status" value="1"/>
</dbReference>
<dbReference type="SMART" id="SM00342">
    <property type="entry name" value="HTH_ARAC"/>
    <property type="match status" value="1"/>
</dbReference>
<name>A0A8H9G3M0_9SPHI</name>
<keyword evidence="2" id="KW-0238">DNA-binding</keyword>
<dbReference type="InterPro" id="IPR009057">
    <property type="entry name" value="Homeodomain-like_sf"/>
</dbReference>
<comment type="caution">
    <text evidence="7">The sequence shown here is derived from an EMBL/GenBank/DDBJ whole genome shotgun (WGS) entry which is preliminary data.</text>
</comment>